<accession>A0A4V4R9N9</accession>
<evidence type="ECO:0000313" key="1">
    <source>
        <dbReference type="EMBL" id="TIH10094.1"/>
    </source>
</evidence>
<dbReference type="EMBL" id="RFLV01000001">
    <property type="protein sequence ID" value="TIH10094.1"/>
    <property type="molecule type" value="Genomic_DNA"/>
</dbReference>
<reference evidence="1 2" key="1">
    <citation type="submission" date="2018-10" db="EMBL/GenBank/DDBJ databases">
        <title>Pseudomonas leptonychotis sp. nov., isolated from Weddell seals in Antarctica.</title>
        <authorList>
            <person name="Novakova D."/>
            <person name="Svec P."/>
            <person name="Kralova S."/>
            <person name="Kristofova L."/>
            <person name="Zeman M."/>
            <person name="Pantucek R."/>
            <person name="Maslanova I."/>
            <person name="Sedlacek I."/>
        </authorList>
    </citation>
    <scope>NUCLEOTIDE SEQUENCE [LARGE SCALE GENOMIC DNA]</scope>
    <source>
        <strain evidence="1 2">CCM 8849</strain>
    </source>
</reference>
<gene>
    <name evidence="1" type="ORF">D8779_05230</name>
</gene>
<name>A0A4V4R9N9_9PSED</name>
<sequence>MFLSGKAVLRHPGNCGRGGIRAFLTLALCAFLVGCAGQTPLPAAPSMPSVPLVSDVQHCLSRAECSTKLSRTLLFVFDYAAAGAPLVQREGPLLFTPVDAPMSDWPALTIRLAEAEQSAFAFNAQCRATACRLTVEQLLQIYHSYLADQPCAFSVAVCSLE</sequence>
<proteinExistence type="predicted"/>
<organism evidence="1 2">
    <name type="scientific">Pseudomonas leptonychotis</name>
    <dbReference type="NCBI Taxonomy" id="2448482"/>
    <lineage>
        <taxon>Bacteria</taxon>
        <taxon>Pseudomonadati</taxon>
        <taxon>Pseudomonadota</taxon>
        <taxon>Gammaproteobacteria</taxon>
        <taxon>Pseudomonadales</taxon>
        <taxon>Pseudomonadaceae</taxon>
        <taxon>Pseudomonas</taxon>
    </lineage>
</organism>
<evidence type="ECO:0000313" key="2">
    <source>
        <dbReference type="Proteomes" id="UP000307541"/>
    </source>
</evidence>
<evidence type="ECO:0008006" key="3">
    <source>
        <dbReference type="Google" id="ProtNLM"/>
    </source>
</evidence>
<dbReference type="Proteomes" id="UP000307541">
    <property type="component" value="Unassembled WGS sequence"/>
</dbReference>
<protein>
    <recommendedName>
        <fullName evidence="3">Lipoprotein</fullName>
    </recommendedName>
</protein>
<dbReference type="PROSITE" id="PS51257">
    <property type="entry name" value="PROKAR_LIPOPROTEIN"/>
    <property type="match status" value="1"/>
</dbReference>
<dbReference type="AlphaFoldDB" id="A0A4V4R9N9"/>
<keyword evidence="2" id="KW-1185">Reference proteome</keyword>
<comment type="caution">
    <text evidence="1">The sequence shown here is derived from an EMBL/GenBank/DDBJ whole genome shotgun (WGS) entry which is preliminary data.</text>
</comment>